<keyword evidence="3 7" id="KW-0347">Helicase</keyword>
<dbReference type="PROSITE" id="PS51194">
    <property type="entry name" value="HELICASE_CTER"/>
    <property type="match status" value="1"/>
</dbReference>
<protein>
    <submittedName>
        <fullName evidence="7">DEAD-box ATP-dependent RNA helicase 50</fullName>
    </submittedName>
</protein>
<dbReference type="Gene3D" id="3.40.50.300">
    <property type="entry name" value="P-loop containing nucleotide triphosphate hydrolases"/>
    <property type="match status" value="2"/>
</dbReference>
<dbReference type="Pfam" id="PF00271">
    <property type="entry name" value="Helicase_C"/>
    <property type="match status" value="1"/>
</dbReference>
<evidence type="ECO:0000256" key="3">
    <source>
        <dbReference type="ARBA" id="ARBA00022806"/>
    </source>
</evidence>
<dbReference type="GO" id="GO:0004386">
    <property type="term" value="F:helicase activity"/>
    <property type="evidence" value="ECO:0007669"/>
    <property type="project" value="UniProtKB-KW"/>
</dbReference>
<dbReference type="InterPro" id="IPR011545">
    <property type="entry name" value="DEAD/DEAH_box_helicase_dom"/>
</dbReference>
<dbReference type="KEGG" id="mnt:21383968"/>
<dbReference type="CDD" id="cd18787">
    <property type="entry name" value="SF2_C_DEAD"/>
    <property type="match status" value="1"/>
</dbReference>
<keyword evidence="4" id="KW-0067">ATP-binding</keyword>
<dbReference type="EMBL" id="KE619647">
    <property type="protein sequence ID" value="EXC36103.1"/>
    <property type="molecule type" value="Genomic_DNA"/>
</dbReference>
<feature type="domain" description="Helicase C-terminal" evidence="6">
    <location>
        <begin position="152"/>
        <end position="308"/>
    </location>
</feature>
<keyword evidence="2" id="KW-0378">Hydrolase</keyword>
<dbReference type="Pfam" id="PF00270">
    <property type="entry name" value="DEAD"/>
    <property type="match status" value="1"/>
</dbReference>
<dbReference type="AlphaFoldDB" id="W9SDH7"/>
<dbReference type="STRING" id="981085.W9SDH7"/>
<reference evidence="8" key="1">
    <citation type="submission" date="2013-01" db="EMBL/GenBank/DDBJ databases">
        <title>Draft Genome Sequence of a Mulberry Tree, Morus notabilis C.K. Schneid.</title>
        <authorList>
            <person name="He N."/>
            <person name="Zhao S."/>
        </authorList>
    </citation>
    <scope>NUCLEOTIDE SEQUENCE</scope>
</reference>
<dbReference type="InterPro" id="IPR001650">
    <property type="entry name" value="Helicase_C-like"/>
</dbReference>
<dbReference type="SUPFAM" id="SSF52540">
    <property type="entry name" value="P-loop containing nucleoside triphosphate hydrolases"/>
    <property type="match status" value="1"/>
</dbReference>
<keyword evidence="1" id="KW-0547">Nucleotide-binding</keyword>
<keyword evidence="8" id="KW-1185">Reference proteome</keyword>
<dbReference type="PANTHER" id="PTHR47960">
    <property type="entry name" value="DEAD-BOX ATP-DEPENDENT RNA HELICASE 50"/>
    <property type="match status" value="1"/>
</dbReference>
<dbReference type="Proteomes" id="UP000030645">
    <property type="component" value="Unassembled WGS sequence"/>
</dbReference>
<dbReference type="InterPro" id="IPR027417">
    <property type="entry name" value="P-loop_NTPase"/>
</dbReference>
<gene>
    <name evidence="7" type="ORF">L484_000329</name>
</gene>
<sequence length="308" mass="34599">MSKNGVPFRSMVVTGGFRQRTQLENLQEGVDVLIATPGRFMYLIKEGFLQLSNLRCAVLDEVDILFNDEDFERVLQSLISSSPVTAQYLFVTATLPVDIYNKLVEVFPDCEVIMGPAMHRISAGLEEVLVDCSGDDGTEKTPETAFLNKKSALLQLVEGSPVPKTIVFCNKIETCRKVENALKRFDRRENQVQVLPFHAAMAQESRLANMEKFVNTRPEKVSQFLVCTDRASRGIDFAGVDHVVLFDFPRDPSEYVRRVGRTARGVAGKGKAFIFVVGKQVSLARRIIERNQKGHPLHDVPSAYELFR</sequence>
<dbReference type="InterPro" id="IPR014001">
    <property type="entry name" value="Helicase_ATP-bd"/>
</dbReference>
<dbReference type="OrthoDB" id="10256233at2759"/>
<feature type="domain" description="Helicase ATP-binding" evidence="5">
    <location>
        <begin position="1"/>
        <end position="113"/>
    </location>
</feature>
<evidence type="ECO:0000313" key="8">
    <source>
        <dbReference type="Proteomes" id="UP000030645"/>
    </source>
</evidence>
<evidence type="ECO:0000259" key="6">
    <source>
        <dbReference type="PROSITE" id="PS51194"/>
    </source>
</evidence>
<evidence type="ECO:0000256" key="2">
    <source>
        <dbReference type="ARBA" id="ARBA00022801"/>
    </source>
</evidence>
<evidence type="ECO:0000256" key="4">
    <source>
        <dbReference type="ARBA" id="ARBA00022840"/>
    </source>
</evidence>
<accession>W9SDH7</accession>
<dbReference type="PROSITE" id="PS51192">
    <property type="entry name" value="HELICASE_ATP_BIND_1"/>
    <property type="match status" value="1"/>
</dbReference>
<evidence type="ECO:0000313" key="7">
    <source>
        <dbReference type="EMBL" id="EXC36103.1"/>
    </source>
</evidence>
<dbReference type="SMART" id="SM00490">
    <property type="entry name" value="HELICc"/>
    <property type="match status" value="1"/>
</dbReference>
<dbReference type="GO" id="GO:0003676">
    <property type="term" value="F:nucleic acid binding"/>
    <property type="evidence" value="ECO:0007669"/>
    <property type="project" value="InterPro"/>
</dbReference>
<dbReference type="GO" id="GO:0005524">
    <property type="term" value="F:ATP binding"/>
    <property type="evidence" value="ECO:0007669"/>
    <property type="project" value="UniProtKB-KW"/>
</dbReference>
<name>W9SDH7_9ROSA</name>
<proteinExistence type="predicted"/>
<organism evidence="7 8">
    <name type="scientific">Morus notabilis</name>
    <dbReference type="NCBI Taxonomy" id="981085"/>
    <lineage>
        <taxon>Eukaryota</taxon>
        <taxon>Viridiplantae</taxon>
        <taxon>Streptophyta</taxon>
        <taxon>Embryophyta</taxon>
        <taxon>Tracheophyta</taxon>
        <taxon>Spermatophyta</taxon>
        <taxon>Magnoliopsida</taxon>
        <taxon>eudicotyledons</taxon>
        <taxon>Gunneridae</taxon>
        <taxon>Pentapetalae</taxon>
        <taxon>rosids</taxon>
        <taxon>fabids</taxon>
        <taxon>Rosales</taxon>
        <taxon>Moraceae</taxon>
        <taxon>Moreae</taxon>
        <taxon>Morus</taxon>
    </lineage>
</organism>
<evidence type="ECO:0000256" key="1">
    <source>
        <dbReference type="ARBA" id="ARBA00022741"/>
    </source>
</evidence>
<dbReference type="GO" id="GO:0016787">
    <property type="term" value="F:hydrolase activity"/>
    <property type="evidence" value="ECO:0007669"/>
    <property type="project" value="UniProtKB-KW"/>
</dbReference>
<evidence type="ECO:0000259" key="5">
    <source>
        <dbReference type="PROSITE" id="PS51192"/>
    </source>
</evidence>